<name>A0AAP5AM58_9GAMM</name>
<keyword evidence="2 11" id="KW-1003">Cell membrane</keyword>
<evidence type="ECO:0000256" key="3">
    <source>
        <dbReference type="ARBA" id="ARBA00022538"/>
    </source>
</evidence>
<dbReference type="PANTHER" id="PTHR30042">
    <property type="entry name" value="POTASSIUM-TRANSPORTING ATPASE C CHAIN"/>
    <property type="match status" value="1"/>
</dbReference>
<evidence type="ECO:0000256" key="10">
    <source>
        <dbReference type="ARBA" id="ARBA00023136"/>
    </source>
</evidence>
<comment type="function">
    <text evidence="11">Part of the high-affinity ATP-driven potassium transport (or Kdp) system, which catalyzes the hydrolysis of ATP coupled with the electrogenic transport of potassium into the cytoplasm. This subunit acts as a catalytic chaperone that increases the ATP-binding affinity of the ATP-hydrolyzing subunit KdpB by the formation of a transient KdpB/KdpC/ATP ternary complex.</text>
</comment>
<evidence type="ECO:0000256" key="6">
    <source>
        <dbReference type="ARBA" id="ARBA00022840"/>
    </source>
</evidence>
<keyword evidence="5 11" id="KW-0547">Nucleotide-binding</keyword>
<dbReference type="GO" id="GO:0008556">
    <property type="term" value="F:P-type potassium transmembrane transporter activity"/>
    <property type="evidence" value="ECO:0007669"/>
    <property type="project" value="InterPro"/>
</dbReference>
<evidence type="ECO:0000256" key="11">
    <source>
        <dbReference type="HAMAP-Rule" id="MF_00276"/>
    </source>
</evidence>
<dbReference type="EMBL" id="JAUTAS010000001">
    <property type="protein sequence ID" value="MDQ1110125.1"/>
    <property type="molecule type" value="Genomic_DNA"/>
</dbReference>
<dbReference type="NCBIfam" id="TIGR00681">
    <property type="entry name" value="kdpC"/>
    <property type="match status" value="1"/>
</dbReference>
<dbReference type="Pfam" id="PF02669">
    <property type="entry name" value="KdpC"/>
    <property type="match status" value="1"/>
</dbReference>
<evidence type="ECO:0000256" key="2">
    <source>
        <dbReference type="ARBA" id="ARBA00022475"/>
    </source>
</evidence>
<dbReference type="Proteomes" id="UP001226084">
    <property type="component" value="Unassembled WGS sequence"/>
</dbReference>
<evidence type="ECO:0000256" key="8">
    <source>
        <dbReference type="ARBA" id="ARBA00022989"/>
    </source>
</evidence>
<keyword evidence="4 11" id="KW-0812">Transmembrane</keyword>
<keyword evidence="8 11" id="KW-1133">Transmembrane helix</keyword>
<gene>
    <name evidence="11" type="primary">kdpC</name>
    <name evidence="12" type="ORF">QE424_003284</name>
</gene>
<proteinExistence type="inferred from homology"/>
<comment type="similarity">
    <text evidence="11">Belongs to the KdpC family.</text>
</comment>
<keyword evidence="6 11" id="KW-0067">ATP-binding</keyword>
<evidence type="ECO:0000256" key="9">
    <source>
        <dbReference type="ARBA" id="ARBA00023065"/>
    </source>
</evidence>
<evidence type="ECO:0000256" key="1">
    <source>
        <dbReference type="ARBA" id="ARBA00022448"/>
    </source>
</evidence>
<evidence type="ECO:0000313" key="12">
    <source>
        <dbReference type="EMBL" id="MDQ1110125.1"/>
    </source>
</evidence>
<dbReference type="GO" id="GO:0005886">
    <property type="term" value="C:plasma membrane"/>
    <property type="evidence" value="ECO:0007669"/>
    <property type="project" value="UniProtKB-SubCell"/>
</dbReference>
<comment type="caution">
    <text evidence="12">The sequence shown here is derived from an EMBL/GenBank/DDBJ whole genome shotgun (WGS) entry which is preliminary data.</text>
</comment>
<dbReference type="PIRSF" id="PIRSF001296">
    <property type="entry name" value="K_ATPase_KdpC"/>
    <property type="match status" value="1"/>
</dbReference>
<protein>
    <recommendedName>
        <fullName evidence="11">Potassium-transporting ATPase KdpC subunit</fullName>
    </recommendedName>
    <alternativeName>
        <fullName evidence="11">ATP phosphohydrolase [potassium-transporting] C chain</fullName>
    </alternativeName>
    <alternativeName>
        <fullName evidence="11">Potassium-binding and translocating subunit C</fullName>
    </alternativeName>
    <alternativeName>
        <fullName evidence="11">Potassium-translocating ATPase C chain</fullName>
    </alternativeName>
</protein>
<dbReference type="GO" id="GO:0005524">
    <property type="term" value="F:ATP binding"/>
    <property type="evidence" value="ECO:0007669"/>
    <property type="project" value="UniProtKB-UniRule"/>
</dbReference>
<keyword evidence="10 11" id="KW-0472">Membrane</keyword>
<dbReference type="PANTHER" id="PTHR30042:SF2">
    <property type="entry name" value="POTASSIUM-TRANSPORTING ATPASE KDPC SUBUNIT"/>
    <property type="match status" value="1"/>
</dbReference>
<comment type="subunit">
    <text evidence="11">The system is composed of three essential subunits: KdpA, KdpB and KdpC.</text>
</comment>
<feature type="transmembrane region" description="Helical" evidence="11">
    <location>
        <begin position="33"/>
        <end position="59"/>
    </location>
</feature>
<dbReference type="NCBIfam" id="NF001454">
    <property type="entry name" value="PRK00315.1"/>
    <property type="match status" value="1"/>
</dbReference>
<reference evidence="12" key="1">
    <citation type="submission" date="2023-07" db="EMBL/GenBank/DDBJ databases">
        <title>Functional and genomic diversity of the sorghum phyllosphere microbiome.</title>
        <authorList>
            <person name="Shade A."/>
        </authorList>
    </citation>
    <scope>NUCLEOTIDE SEQUENCE</scope>
    <source>
        <strain evidence="12">SORGH_AS_0457</strain>
    </source>
</reference>
<organism evidence="12 13">
    <name type="scientific">Stenotrophomonas rhizophila</name>
    <dbReference type="NCBI Taxonomy" id="216778"/>
    <lineage>
        <taxon>Bacteria</taxon>
        <taxon>Pseudomonadati</taxon>
        <taxon>Pseudomonadota</taxon>
        <taxon>Gammaproteobacteria</taxon>
        <taxon>Lysobacterales</taxon>
        <taxon>Lysobacteraceae</taxon>
        <taxon>Stenotrophomonas</taxon>
    </lineage>
</organism>
<dbReference type="RefSeq" id="WP_307107594.1">
    <property type="nucleotide sequence ID" value="NZ_JAUTAS010000001.1"/>
</dbReference>
<sequence>MNRSAAASLSRPARARAATPVSLQHTGALRPAIGLGVASLLLLGLAYAVAATGISAALFPVQAEGSLLLDNNQVRGSRLVAQPFVGDGYFQARPSAANYDPMAAAGSNLARSNPALQERVAEATRTVAAREGIAVADVPGDLVTQSGAGMDPELSPAAAAVQVKRVAGNRGLSVEQVQALVQAHTQGPQWGVFGQPRVNVMTLNMALDEGRPVHNPYP</sequence>
<dbReference type="InterPro" id="IPR003820">
    <property type="entry name" value="KdpC"/>
</dbReference>
<evidence type="ECO:0000256" key="7">
    <source>
        <dbReference type="ARBA" id="ARBA00022958"/>
    </source>
</evidence>
<keyword evidence="3 11" id="KW-0633">Potassium transport</keyword>
<evidence type="ECO:0000256" key="5">
    <source>
        <dbReference type="ARBA" id="ARBA00022741"/>
    </source>
</evidence>
<dbReference type="AlphaFoldDB" id="A0AAP5AM58"/>
<keyword evidence="1 11" id="KW-0813">Transport</keyword>
<dbReference type="HAMAP" id="MF_00276">
    <property type="entry name" value="KdpC"/>
    <property type="match status" value="1"/>
</dbReference>
<accession>A0AAP5AM58</accession>
<evidence type="ECO:0000256" key="4">
    <source>
        <dbReference type="ARBA" id="ARBA00022692"/>
    </source>
</evidence>
<keyword evidence="7 11" id="KW-0630">Potassium</keyword>
<keyword evidence="9 11" id="KW-0406">Ion transport</keyword>
<comment type="subcellular location">
    <subcellularLocation>
        <location evidence="11">Cell membrane</location>
        <topology evidence="11">Single-pass membrane protein</topology>
    </subcellularLocation>
</comment>
<evidence type="ECO:0000313" key="13">
    <source>
        <dbReference type="Proteomes" id="UP001226084"/>
    </source>
</evidence>